<evidence type="ECO:0000256" key="1">
    <source>
        <dbReference type="ARBA" id="ARBA00004141"/>
    </source>
</evidence>
<proteinExistence type="inferred from homology"/>
<evidence type="ECO:0000256" key="2">
    <source>
        <dbReference type="ARBA" id="ARBA00006824"/>
    </source>
</evidence>
<dbReference type="PANTHER" id="PTHR11266">
    <property type="entry name" value="PEROXISOMAL MEMBRANE PROTEIN 2, PXMP2 MPV17"/>
    <property type="match status" value="1"/>
</dbReference>
<gene>
    <name evidence="7" type="ORF">CYMTET_42483</name>
</gene>
<evidence type="ECO:0000313" key="7">
    <source>
        <dbReference type="EMBL" id="KAK3248037.1"/>
    </source>
</evidence>
<evidence type="ECO:0000256" key="6">
    <source>
        <dbReference type="RuleBase" id="RU363053"/>
    </source>
</evidence>
<dbReference type="EMBL" id="LGRX02028464">
    <property type="protein sequence ID" value="KAK3248037.1"/>
    <property type="molecule type" value="Genomic_DNA"/>
</dbReference>
<keyword evidence="8" id="KW-1185">Reference proteome</keyword>
<name>A0AAE0C664_9CHLO</name>
<evidence type="ECO:0000256" key="4">
    <source>
        <dbReference type="ARBA" id="ARBA00022989"/>
    </source>
</evidence>
<comment type="similarity">
    <text evidence="2 6">Belongs to the peroxisomal membrane protein PXMP2/4 family.</text>
</comment>
<organism evidence="7 8">
    <name type="scientific">Cymbomonas tetramitiformis</name>
    <dbReference type="NCBI Taxonomy" id="36881"/>
    <lineage>
        <taxon>Eukaryota</taxon>
        <taxon>Viridiplantae</taxon>
        <taxon>Chlorophyta</taxon>
        <taxon>Pyramimonadophyceae</taxon>
        <taxon>Pyramimonadales</taxon>
        <taxon>Pyramimonadaceae</taxon>
        <taxon>Cymbomonas</taxon>
    </lineage>
</organism>
<comment type="subcellular location">
    <subcellularLocation>
        <location evidence="1">Membrane</location>
        <topology evidence="1">Multi-pass membrane protein</topology>
    </subcellularLocation>
</comment>
<accession>A0AAE0C664</accession>
<protein>
    <submittedName>
        <fullName evidence="7">Uncharacterized protein</fullName>
    </submittedName>
</protein>
<evidence type="ECO:0000256" key="5">
    <source>
        <dbReference type="ARBA" id="ARBA00023136"/>
    </source>
</evidence>
<keyword evidence="5" id="KW-0472">Membrane</keyword>
<dbReference type="Pfam" id="PF04117">
    <property type="entry name" value="Mpv17_PMP22"/>
    <property type="match status" value="1"/>
</dbReference>
<sequence length="197" mass="21738">MHNLYLAAQRAYPRTVAAGTGFAVMGLGDASVQALLEPKLDFHRNLVSSTYNGLISPIFYSWYAYMDRIWPPKGLRFASLMRKVLVNQIVLTSINTPVYMAWCHHVEAALAGPCEDWAAVHASFAEHARLELPGLLCASFGVWIPSNTINFLWVPQHLKIPFISAFSVAWGGFLSMVVHRQTPPIDPNVVTAGSNNG</sequence>
<dbReference type="Proteomes" id="UP001190700">
    <property type="component" value="Unassembled WGS sequence"/>
</dbReference>
<dbReference type="AlphaFoldDB" id="A0AAE0C664"/>
<keyword evidence="4" id="KW-1133">Transmembrane helix</keyword>
<evidence type="ECO:0000256" key="3">
    <source>
        <dbReference type="ARBA" id="ARBA00022692"/>
    </source>
</evidence>
<dbReference type="GO" id="GO:0005737">
    <property type="term" value="C:cytoplasm"/>
    <property type="evidence" value="ECO:0007669"/>
    <property type="project" value="TreeGrafter"/>
</dbReference>
<comment type="caution">
    <text evidence="7">The sequence shown here is derived from an EMBL/GenBank/DDBJ whole genome shotgun (WGS) entry which is preliminary data.</text>
</comment>
<evidence type="ECO:0000313" key="8">
    <source>
        <dbReference type="Proteomes" id="UP001190700"/>
    </source>
</evidence>
<keyword evidence="3" id="KW-0812">Transmembrane</keyword>
<reference evidence="7 8" key="1">
    <citation type="journal article" date="2015" name="Genome Biol. Evol.">
        <title>Comparative Genomics of a Bacterivorous Green Alga Reveals Evolutionary Causalities and Consequences of Phago-Mixotrophic Mode of Nutrition.</title>
        <authorList>
            <person name="Burns J.A."/>
            <person name="Paasch A."/>
            <person name="Narechania A."/>
            <person name="Kim E."/>
        </authorList>
    </citation>
    <scope>NUCLEOTIDE SEQUENCE [LARGE SCALE GENOMIC DNA]</scope>
    <source>
        <strain evidence="7 8">PLY_AMNH</strain>
    </source>
</reference>
<dbReference type="GO" id="GO:0016020">
    <property type="term" value="C:membrane"/>
    <property type="evidence" value="ECO:0007669"/>
    <property type="project" value="UniProtKB-SubCell"/>
</dbReference>
<dbReference type="InterPro" id="IPR007248">
    <property type="entry name" value="Mpv17_PMP22"/>
</dbReference>